<dbReference type="PANTHER" id="PTHR44196">
    <property type="entry name" value="DEHYDROGENASE/REDUCTASE SDR FAMILY MEMBER 7B"/>
    <property type="match status" value="1"/>
</dbReference>
<dbReference type="RefSeq" id="WP_091992850.1">
    <property type="nucleotide sequence ID" value="NZ_FMYQ01000001.1"/>
</dbReference>
<keyword evidence="2" id="KW-0560">Oxidoreductase</keyword>
<dbReference type="EMBL" id="FMYQ01000001">
    <property type="protein sequence ID" value="SDB82125.1"/>
    <property type="molecule type" value="Genomic_DNA"/>
</dbReference>
<accession>A0A1G6GK57</accession>
<dbReference type="STRING" id="416944.SAMN05421548_1017"/>
<dbReference type="InterPro" id="IPR020904">
    <property type="entry name" value="Sc_DH/Rdtase_CS"/>
</dbReference>
<evidence type="ECO:0000256" key="1">
    <source>
        <dbReference type="ARBA" id="ARBA00006484"/>
    </source>
</evidence>
<dbReference type="Proteomes" id="UP000198908">
    <property type="component" value="Unassembled WGS sequence"/>
</dbReference>
<dbReference type="InterPro" id="IPR002347">
    <property type="entry name" value="SDR_fam"/>
</dbReference>
<dbReference type="PANTHER" id="PTHR44196:SF1">
    <property type="entry name" value="DEHYDROGENASE_REDUCTASE SDR FAMILY MEMBER 7B"/>
    <property type="match status" value="1"/>
</dbReference>
<dbReference type="PRINTS" id="PR00081">
    <property type="entry name" value="GDHRDH"/>
</dbReference>
<reference evidence="4" key="1">
    <citation type="submission" date="2016-09" db="EMBL/GenBank/DDBJ databases">
        <authorList>
            <person name="Varghese N."/>
            <person name="Submissions S."/>
        </authorList>
    </citation>
    <scope>NUCLEOTIDE SEQUENCE [LARGE SCALE GENOMIC DNA]</scope>
    <source>
        <strain evidence="4">TNe-862</strain>
    </source>
</reference>
<dbReference type="Gene3D" id="3.40.50.720">
    <property type="entry name" value="NAD(P)-binding Rossmann-like Domain"/>
    <property type="match status" value="1"/>
</dbReference>
<proteinExistence type="inferred from homology"/>
<sequence length="247" mass="26435">MDKNILIVGGSSAIAAACAREWVARGANFMLAGRHPMRLDAVAQDLRVRGAGRVGTFVLDVNDFEQHRALLDAAVAELGRIDIVLLAHGTLSDQSECERDPQAAVREFTVNALSTIALLTLLAGLFETQKRGSIAVISSVAGDRGRPSNYVYGAAKAAVTTFCEGLRARLFKSNVKVLTIKPGFVSTPMTAGLALPGPLVASPERVAADIVRAVERGKDSIYTPWFWAGIMLVIRSLPGFVFKRTSL</sequence>
<name>A0A1G6GK57_9BURK</name>
<evidence type="ECO:0000313" key="4">
    <source>
        <dbReference type="Proteomes" id="UP000198908"/>
    </source>
</evidence>
<dbReference type="NCBIfam" id="NF005489">
    <property type="entry name" value="PRK07102.1"/>
    <property type="match status" value="1"/>
</dbReference>
<dbReference type="GO" id="GO:0016491">
    <property type="term" value="F:oxidoreductase activity"/>
    <property type="evidence" value="ECO:0007669"/>
    <property type="project" value="UniProtKB-KW"/>
</dbReference>
<organism evidence="3 4">
    <name type="scientific">Paraburkholderia lycopersici</name>
    <dbReference type="NCBI Taxonomy" id="416944"/>
    <lineage>
        <taxon>Bacteria</taxon>
        <taxon>Pseudomonadati</taxon>
        <taxon>Pseudomonadota</taxon>
        <taxon>Betaproteobacteria</taxon>
        <taxon>Burkholderiales</taxon>
        <taxon>Burkholderiaceae</taxon>
        <taxon>Paraburkholderia</taxon>
    </lineage>
</organism>
<dbReference type="GO" id="GO:0016020">
    <property type="term" value="C:membrane"/>
    <property type="evidence" value="ECO:0007669"/>
    <property type="project" value="TreeGrafter"/>
</dbReference>
<evidence type="ECO:0000256" key="2">
    <source>
        <dbReference type="ARBA" id="ARBA00023002"/>
    </source>
</evidence>
<comment type="similarity">
    <text evidence="1">Belongs to the short-chain dehydrogenases/reductases (SDR) family.</text>
</comment>
<dbReference type="SUPFAM" id="SSF51735">
    <property type="entry name" value="NAD(P)-binding Rossmann-fold domains"/>
    <property type="match status" value="1"/>
</dbReference>
<dbReference type="InterPro" id="IPR036291">
    <property type="entry name" value="NAD(P)-bd_dom_sf"/>
</dbReference>
<evidence type="ECO:0000313" key="3">
    <source>
        <dbReference type="EMBL" id="SDB82125.1"/>
    </source>
</evidence>
<keyword evidence="4" id="KW-1185">Reference proteome</keyword>
<protein>
    <submittedName>
        <fullName evidence="3">Short-chain dehydrogenase</fullName>
    </submittedName>
</protein>
<dbReference type="PROSITE" id="PS51257">
    <property type="entry name" value="PROKAR_LIPOPROTEIN"/>
    <property type="match status" value="1"/>
</dbReference>
<gene>
    <name evidence="3" type="ORF">SAMN05421548_1017</name>
</gene>
<dbReference type="Pfam" id="PF00106">
    <property type="entry name" value="adh_short"/>
    <property type="match status" value="1"/>
</dbReference>
<dbReference type="OrthoDB" id="335726at2"/>
<dbReference type="PROSITE" id="PS00061">
    <property type="entry name" value="ADH_SHORT"/>
    <property type="match status" value="1"/>
</dbReference>
<dbReference type="AlphaFoldDB" id="A0A1G6GK57"/>